<reference evidence="5 6" key="1">
    <citation type="submission" date="2020-08" db="EMBL/GenBank/DDBJ databases">
        <authorList>
            <person name="Liu C."/>
            <person name="Sun Q."/>
        </authorList>
    </citation>
    <scope>NUCLEOTIDE SEQUENCE [LARGE SCALE GENOMIC DNA]</scope>
    <source>
        <strain evidence="5 6">NSJ-62</strain>
    </source>
</reference>
<gene>
    <name evidence="5" type="ORF">H8790_01155</name>
</gene>
<name>A0A7G9B562_9FIRM</name>
<sequence>MAIEITHITKSFRETRALRDVSLTLEGGHIYGLLGNNGAGKSTLLNIITDRVRADGGTVRIDGTENRSDEALSKVFLVGEQNFFPEDMRVKKALRTVASFYPDFDMALAERTAELFGLNLKQKITSLSTGYGSIFRIVLGLAVNTPYLFFDEPVLGLDAQHRELFYRLVLEKYAEHPCAVVLSTHLIAEAANLIDYAFIIRSGAILRQGPTEELMEGAYTVSGPAAAMEQYLSGRHVLSETALGGLKTACVQGQPDPLPDGLEIGGMNLQDYFISLMKEEDRK</sequence>
<dbReference type="InterPro" id="IPR003593">
    <property type="entry name" value="AAA+_ATPase"/>
</dbReference>
<protein>
    <submittedName>
        <fullName evidence="5">ABC transporter ATP-binding protein</fullName>
    </submittedName>
</protein>
<dbReference type="AlphaFoldDB" id="A0A7G9B562"/>
<dbReference type="PANTHER" id="PTHR42939:SF1">
    <property type="entry name" value="ABC TRANSPORTER ATP-BINDING PROTEIN ALBC-RELATED"/>
    <property type="match status" value="1"/>
</dbReference>
<keyword evidence="1" id="KW-0813">Transport</keyword>
<accession>A0A7G9B562</accession>
<keyword evidence="3 5" id="KW-0067">ATP-binding</keyword>
<dbReference type="SMART" id="SM00382">
    <property type="entry name" value="AAA"/>
    <property type="match status" value="1"/>
</dbReference>
<dbReference type="Pfam" id="PF00005">
    <property type="entry name" value="ABC_tran"/>
    <property type="match status" value="1"/>
</dbReference>
<dbReference type="CDD" id="cd03230">
    <property type="entry name" value="ABC_DR_subfamily_A"/>
    <property type="match status" value="1"/>
</dbReference>
<dbReference type="EMBL" id="CP060490">
    <property type="protein sequence ID" value="QNL44693.1"/>
    <property type="molecule type" value="Genomic_DNA"/>
</dbReference>
<keyword evidence="6" id="KW-1185">Reference proteome</keyword>
<evidence type="ECO:0000256" key="1">
    <source>
        <dbReference type="ARBA" id="ARBA00022448"/>
    </source>
</evidence>
<proteinExistence type="predicted"/>
<dbReference type="Gene3D" id="3.40.50.300">
    <property type="entry name" value="P-loop containing nucleotide triphosphate hydrolases"/>
    <property type="match status" value="1"/>
</dbReference>
<evidence type="ECO:0000313" key="5">
    <source>
        <dbReference type="EMBL" id="QNL44693.1"/>
    </source>
</evidence>
<dbReference type="RefSeq" id="WP_187333279.1">
    <property type="nucleotide sequence ID" value="NZ_CP060490.1"/>
</dbReference>
<dbReference type="SUPFAM" id="SSF52540">
    <property type="entry name" value="P-loop containing nucleoside triphosphate hydrolases"/>
    <property type="match status" value="1"/>
</dbReference>
<evidence type="ECO:0000313" key="6">
    <source>
        <dbReference type="Proteomes" id="UP000515960"/>
    </source>
</evidence>
<keyword evidence="2" id="KW-0547">Nucleotide-binding</keyword>
<dbReference type="InterPro" id="IPR003439">
    <property type="entry name" value="ABC_transporter-like_ATP-bd"/>
</dbReference>
<dbReference type="InterPro" id="IPR051782">
    <property type="entry name" value="ABC_Transporter_VariousFunc"/>
</dbReference>
<organism evidence="5 6">
    <name type="scientific">Oscillibacter hominis</name>
    <dbReference type="NCBI Taxonomy" id="2763056"/>
    <lineage>
        <taxon>Bacteria</taxon>
        <taxon>Bacillati</taxon>
        <taxon>Bacillota</taxon>
        <taxon>Clostridia</taxon>
        <taxon>Eubacteriales</taxon>
        <taxon>Oscillospiraceae</taxon>
        <taxon>Oscillibacter</taxon>
    </lineage>
</organism>
<dbReference type="Proteomes" id="UP000515960">
    <property type="component" value="Chromosome"/>
</dbReference>
<feature type="domain" description="ABC transporter" evidence="4">
    <location>
        <begin position="3"/>
        <end position="227"/>
    </location>
</feature>
<evidence type="ECO:0000259" key="4">
    <source>
        <dbReference type="PROSITE" id="PS50893"/>
    </source>
</evidence>
<evidence type="ECO:0000256" key="3">
    <source>
        <dbReference type="ARBA" id="ARBA00022840"/>
    </source>
</evidence>
<dbReference type="GO" id="GO:0005524">
    <property type="term" value="F:ATP binding"/>
    <property type="evidence" value="ECO:0007669"/>
    <property type="project" value="UniProtKB-KW"/>
</dbReference>
<dbReference type="KEGG" id="ohi:H8790_01155"/>
<dbReference type="PROSITE" id="PS50893">
    <property type="entry name" value="ABC_TRANSPORTER_2"/>
    <property type="match status" value="1"/>
</dbReference>
<dbReference type="InterPro" id="IPR027417">
    <property type="entry name" value="P-loop_NTPase"/>
</dbReference>
<dbReference type="PANTHER" id="PTHR42939">
    <property type="entry name" value="ABC TRANSPORTER ATP-BINDING PROTEIN ALBC-RELATED"/>
    <property type="match status" value="1"/>
</dbReference>
<evidence type="ECO:0000256" key="2">
    <source>
        <dbReference type="ARBA" id="ARBA00022741"/>
    </source>
</evidence>
<dbReference type="GO" id="GO:0016887">
    <property type="term" value="F:ATP hydrolysis activity"/>
    <property type="evidence" value="ECO:0007669"/>
    <property type="project" value="InterPro"/>
</dbReference>